<dbReference type="EMBL" id="UZAL01033131">
    <property type="protein sequence ID" value="VDP62698.1"/>
    <property type="molecule type" value="Genomic_DNA"/>
</dbReference>
<keyword evidence="2" id="KW-1185">Reference proteome</keyword>
<evidence type="ECO:0000313" key="1">
    <source>
        <dbReference type="EMBL" id="VDP62698.1"/>
    </source>
</evidence>
<protein>
    <submittedName>
        <fullName evidence="1">Uncharacterized protein</fullName>
    </submittedName>
</protein>
<accession>A0A183PFE6</accession>
<organism evidence="1 2">
    <name type="scientific">Schistosoma mattheei</name>
    <dbReference type="NCBI Taxonomy" id="31246"/>
    <lineage>
        <taxon>Eukaryota</taxon>
        <taxon>Metazoa</taxon>
        <taxon>Spiralia</taxon>
        <taxon>Lophotrochozoa</taxon>
        <taxon>Platyhelminthes</taxon>
        <taxon>Trematoda</taxon>
        <taxon>Digenea</taxon>
        <taxon>Strigeidida</taxon>
        <taxon>Schistosomatoidea</taxon>
        <taxon>Schistosomatidae</taxon>
        <taxon>Schistosoma</taxon>
    </lineage>
</organism>
<gene>
    <name evidence="1" type="ORF">SMTD_LOCUS13082</name>
</gene>
<sequence>MLFNCKYATHALPIRAFTSASDPPSSLMVLLKYVKITKTSKSQAKHEIQRTACMRLDDLDIVSDLALLSHIQKQTQVNTTSVAAVFAPVGFNIHKGKRSSNTARTTSTQSYLMEKLWKKWKLSHTRLSSSVN</sequence>
<dbReference type="AlphaFoldDB" id="A0A183PFE6"/>
<proteinExistence type="predicted"/>
<reference evidence="1 2" key="1">
    <citation type="submission" date="2018-11" db="EMBL/GenBank/DDBJ databases">
        <authorList>
            <consortium name="Pathogen Informatics"/>
        </authorList>
    </citation>
    <scope>NUCLEOTIDE SEQUENCE [LARGE SCALE GENOMIC DNA]</scope>
    <source>
        <strain>Denwood</strain>
        <strain evidence="2">Zambia</strain>
    </source>
</reference>
<dbReference type="Proteomes" id="UP000269396">
    <property type="component" value="Unassembled WGS sequence"/>
</dbReference>
<evidence type="ECO:0000313" key="2">
    <source>
        <dbReference type="Proteomes" id="UP000269396"/>
    </source>
</evidence>
<name>A0A183PFE6_9TREM</name>